<keyword evidence="3" id="KW-1185">Reference proteome</keyword>
<feature type="compositionally biased region" description="Acidic residues" evidence="1">
    <location>
        <begin position="93"/>
        <end position="107"/>
    </location>
</feature>
<dbReference type="Proteomes" id="UP000623461">
    <property type="component" value="Unassembled WGS sequence"/>
</dbReference>
<feature type="compositionally biased region" description="Low complexity" evidence="1">
    <location>
        <begin position="81"/>
        <end position="92"/>
    </location>
</feature>
<evidence type="ECO:0000256" key="1">
    <source>
        <dbReference type="SAM" id="MobiDB-lite"/>
    </source>
</evidence>
<feature type="region of interest" description="Disordered" evidence="1">
    <location>
        <begin position="81"/>
        <end position="242"/>
    </location>
</feature>
<dbReference type="EMBL" id="BMNZ01000006">
    <property type="protein sequence ID" value="GGN02264.1"/>
    <property type="molecule type" value="Genomic_DNA"/>
</dbReference>
<evidence type="ECO:0000313" key="2">
    <source>
        <dbReference type="EMBL" id="GGN02264.1"/>
    </source>
</evidence>
<feature type="compositionally biased region" description="Acidic residues" evidence="1">
    <location>
        <begin position="127"/>
        <end position="138"/>
    </location>
</feature>
<comment type="caution">
    <text evidence="2">The sequence shown here is derived from an EMBL/GenBank/DDBJ whole genome shotgun (WGS) entry which is preliminary data.</text>
</comment>
<dbReference type="RefSeq" id="WP_030200086.1">
    <property type="nucleotide sequence ID" value="NZ_BMNZ01000006.1"/>
</dbReference>
<accession>A0ABQ2IA22</accession>
<sequence>MKWLLMLLAFVLGAAITWFLTVKRVTRTVSVDDGAADVEAAEPDLTPVVSPGEPVAGAVGVAGGADLAAAAGAGVLAAEAPEISQTSEAADSAVDDEDGEEGEDDADNASRFGGSHTEPSEAPGAAEEWDRDAQDEDALMPASAVEASDPGAESEEDVPPVVDATPNGDLAGVGNPAEVAEVDGHVEAQQSAAAGQASDSSSTGDVAGVSQSAARHEQGELTFDDEPEPPKKPKKERGGTAV</sequence>
<feature type="compositionally biased region" description="Low complexity" evidence="1">
    <location>
        <begin position="188"/>
        <end position="202"/>
    </location>
</feature>
<reference evidence="3" key="1">
    <citation type="journal article" date="2019" name="Int. J. Syst. Evol. Microbiol.">
        <title>The Global Catalogue of Microorganisms (GCM) 10K type strain sequencing project: providing services to taxonomists for standard genome sequencing and annotation.</title>
        <authorList>
            <consortium name="The Broad Institute Genomics Platform"/>
            <consortium name="The Broad Institute Genome Sequencing Center for Infectious Disease"/>
            <person name="Wu L."/>
            <person name="Ma J."/>
        </authorList>
    </citation>
    <scope>NUCLEOTIDE SEQUENCE [LARGE SCALE GENOMIC DNA]</scope>
    <source>
        <strain evidence="3">JCM 1365</strain>
    </source>
</reference>
<name>A0ABQ2IA22_9MICO</name>
<proteinExistence type="predicted"/>
<evidence type="ECO:0000313" key="3">
    <source>
        <dbReference type="Proteomes" id="UP000623461"/>
    </source>
</evidence>
<gene>
    <name evidence="2" type="ORF">GCM10009721_31830</name>
</gene>
<organism evidence="2 3">
    <name type="scientific">Terrabacter tumescens</name>
    <dbReference type="NCBI Taxonomy" id="60443"/>
    <lineage>
        <taxon>Bacteria</taxon>
        <taxon>Bacillati</taxon>
        <taxon>Actinomycetota</taxon>
        <taxon>Actinomycetes</taxon>
        <taxon>Micrococcales</taxon>
        <taxon>Intrasporangiaceae</taxon>
        <taxon>Terrabacter</taxon>
    </lineage>
</organism>
<protein>
    <submittedName>
        <fullName evidence="2">Uncharacterized protein</fullName>
    </submittedName>
</protein>